<dbReference type="PANTHER" id="PTHR34390">
    <property type="entry name" value="UPF0442 PROTEIN YJJB-RELATED"/>
    <property type="match status" value="1"/>
</dbReference>
<dbReference type="EMBL" id="BMOS01000002">
    <property type="protein sequence ID" value="GGN50055.1"/>
    <property type="molecule type" value="Genomic_DNA"/>
</dbReference>
<gene>
    <name evidence="9" type="ORF">GCM10007971_03180</name>
</gene>
<feature type="domain" description="Threonine/serine exporter-like N-terminal" evidence="8">
    <location>
        <begin position="12"/>
        <end position="248"/>
    </location>
</feature>
<reference evidence="9" key="2">
    <citation type="submission" date="2020-09" db="EMBL/GenBank/DDBJ databases">
        <authorList>
            <person name="Sun Q."/>
            <person name="Ohkuma M."/>
        </authorList>
    </citation>
    <scope>NUCLEOTIDE SEQUENCE</scope>
    <source>
        <strain evidence="9">JCM 17251</strain>
    </source>
</reference>
<comment type="subcellular location">
    <subcellularLocation>
        <location evidence="1">Cell membrane</location>
        <topology evidence="1">Multi-pass membrane protein</topology>
    </subcellularLocation>
</comment>
<comment type="caution">
    <text evidence="9">The sequence shown here is derived from an EMBL/GenBank/DDBJ whole genome shotgun (WGS) entry which is preliminary data.</text>
</comment>
<feature type="transmembrane region" description="Helical" evidence="7">
    <location>
        <begin position="141"/>
        <end position="158"/>
    </location>
</feature>
<evidence type="ECO:0000259" key="8">
    <source>
        <dbReference type="Pfam" id="PF06738"/>
    </source>
</evidence>
<evidence type="ECO:0000256" key="7">
    <source>
        <dbReference type="SAM" id="Phobius"/>
    </source>
</evidence>
<dbReference type="PANTHER" id="PTHR34390:SF2">
    <property type="entry name" value="SUCCINATE TRANSPORTER SUBUNIT YJJP-RELATED"/>
    <property type="match status" value="1"/>
</dbReference>
<keyword evidence="2" id="KW-1003">Cell membrane</keyword>
<dbReference type="InterPro" id="IPR010619">
    <property type="entry name" value="ThrE-like_N"/>
</dbReference>
<dbReference type="GO" id="GO:0015744">
    <property type="term" value="P:succinate transport"/>
    <property type="evidence" value="ECO:0007669"/>
    <property type="project" value="TreeGrafter"/>
</dbReference>
<dbReference type="AlphaFoldDB" id="A0A917XR30"/>
<accession>A0A917XR30</accession>
<feature type="transmembrane region" description="Helical" evidence="7">
    <location>
        <begin position="112"/>
        <end position="135"/>
    </location>
</feature>
<dbReference type="Proteomes" id="UP000624041">
    <property type="component" value="Unassembled WGS sequence"/>
</dbReference>
<evidence type="ECO:0000313" key="9">
    <source>
        <dbReference type="EMBL" id="GGN50055.1"/>
    </source>
</evidence>
<feature type="transmembrane region" description="Helical" evidence="7">
    <location>
        <begin position="195"/>
        <end position="217"/>
    </location>
</feature>
<proteinExistence type="inferred from homology"/>
<reference evidence="9" key="1">
    <citation type="journal article" date="2014" name="Int. J. Syst. Evol. Microbiol.">
        <title>Complete genome sequence of Corynebacterium casei LMG S-19264T (=DSM 44701T), isolated from a smear-ripened cheese.</title>
        <authorList>
            <consortium name="US DOE Joint Genome Institute (JGI-PGF)"/>
            <person name="Walter F."/>
            <person name="Albersmeier A."/>
            <person name="Kalinowski J."/>
            <person name="Ruckert C."/>
        </authorList>
    </citation>
    <scope>NUCLEOTIDE SEQUENCE</scope>
    <source>
        <strain evidence="9">JCM 17251</strain>
    </source>
</reference>
<feature type="transmembrane region" description="Helical" evidence="7">
    <location>
        <begin position="170"/>
        <end position="189"/>
    </location>
</feature>
<keyword evidence="5 7" id="KW-0472">Membrane</keyword>
<evidence type="ECO:0000256" key="1">
    <source>
        <dbReference type="ARBA" id="ARBA00004651"/>
    </source>
</evidence>
<evidence type="ECO:0000256" key="4">
    <source>
        <dbReference type="ARBA" id="ARBA00022989"/>
    </source>
</evidence>
<protein>
    <submittedName>
        <fullName evidence="9">Membrane protein</fullName>
    </submittedName>
</protein>
<feature type="transmembrane region" description="Helical" evidence="7">
    <location>
        <begin position="229"/>
        <end position="248"/>
    </location>
</feature>
<evidence type="ECO:0000313" key="10">
    <source>
        <dbReference type="Proteomes" id="UP000624041"/>
    </source>
</evidence>
<dbReference type="Pfam" id="PF06738">
    <property type="entry name" value="ThrE"/>
    <property type="match status" value="1"/>
</dbReference>
<keyword evidence="3 7" id="KW-0812">Transmembrane</keyword>
<name>A0A917XR30_9BACI</name>
<sequence>MVWVDRDSIVKVCMIAGKIMLMSGAETHRVEDTMNRMAHAFGVESAQSHATPTGINFSAGMTEVNNFVRILKRPTDLHKIAEVNSISRKIIAGELSPEKAYRKLLKIEAAPPVYTVWLQIIIAALVSGCFVIMFQGTWTDFLPACIAGGLGFAVMAGMDRLLEIRYLAEFFGAFVIGISSYLLIHYGFALELDKVIIGAVMPLVPGLHITNAIRDMVAGHLLSGISKGVEATLTAFSIGAGVSLLFAFV</sequence>
<comment type="similarity">
    <text evidence="6">Belongs to the ThrE exporter (TC 2.A.79) family.</text>
</comment>
<dbReference type="GO" id="GO:0005886">
    <property type="term" value="C:plasma membrane"/>
    <property type="evidence" value="ECO:0007669"/>
    <property type="project" value="UniProtKB-SubCell"/>
</dbReference>
<dbReference type="GO" id="GO:0022857">
    <property type="term" value="F:transmembrane transporter activity"/>
    <property type="evidence" value="ECO:0007669"/>
    <property type="project" value="InterPro"/>
</dbReference>
<dbReference type="InterPro" id="IPR050539">
    <property type="entry name" value="ThrE_Dicarb/AminoAcid_Exp"/>
</dbReference>
<evidence type="ECO:0000256" key="2">
    <source>
        <dbReference type="ARBA" id="ARBA00022475"/>
    </source>
</evidence>
<evidence type="ECO:0000256" key="3">
    <source>
        <dbReference type="ARBA" id="ARBA00022692"/>
    </source>
</evidence>
<organism evidence="9 10">
    <name type="scientific">Oceanobacillus indicireducens</name>
    <dbReference type="NCBI Taxonomy" id="1004261"/>
    <lineage>
        <taxon>Bacteria</taxon>
        <taxon>Bacillati</taxon>
        <taxon>Bacillota</taxon>
        <taxon>Bacilli</taxon>
        <taxon>Bacillales</taxon>
        <taxon>Bacillaceae</taxon>
        <taxon>Oceanobacillus</taxon>
    </lineage>
</organism>
<keyword evidence="4 7" id="KW-1133">Transmembrane helix</keyword>
<keyword evidence="10" id="KW-1185">Reference proteome</keyword>
<evidence type="ECO:0000256" key="6">
    <source>
        <dbReference type="ARBA" id="ARBA00034125"/>
    </source>
</evidence>
<evidence type="ECO:0000256" key="5">
    <source>
        <dbReference type="ARBA" id="ARBA00023136"/>
    </source>
</evidence>